<dbReference type="Proteomes" id="UP001286313">
    <property type="component" value="Unassembled WGS sequence"/>
</dbReference>
<dbReference type="InterPro" id="IPR007527">
    <property type="entry name" value="Znf_SWIM"/>
</dbReference>
<accession>A0AAE1GII8</accession>
<proteinExistence type="predicted"/>
<feature type="region of interest" description="Disordered" evidence="2">
    <location>
        <begin position="118"/>
        <end position="142"/>
    </location>
</feature>
<feature type="compositionally biased region" description="Basic and acidic residues" evidence="2">
    <location>
        <begin position="122"/>
        <end position="134"/>
    </location>
</feature>
<dbReference type="EMBL" id="JAWQEG010000215">
    <property type="protein sequence ID" value="KAK3893400.1"/>
    <property type="molecule type" value="Genomic_DNA"/>
</dbReference>
<dbReference type="GO" id="GO:0008270">
    <property type="term" value="F:zinc ion binding"/>
    <property type="evidence" value="ECO:0007669"/>
    <property type="project" value="UniProtKB-KW"/>
</dbReference>
<feature type="domain" description="SWIM-type" evidence="3">
    <location>
        <begin position="62"/>
        <end position="98"/>
    </location>
</feature>
<comment type="caution">
    <text evidence="4">The sequence shown here is derived from an EMBL/GenBank/DDBJ whole genome shotgun (WGS) entry which is preliminary data.</text>
</comment>
<name>A0AAE1GII8_PETCI</name>
<dbReference type="PANTHER" id="PTHR47526">
    <property type="entry name" value="ATP-DEPENDENT DNA HELICASE"/>
    <property type="match status" value="1"/>
</dbReference>
<evidence type="ECO:0000259" key="3">
    <source>
        <dbReference type="PROSITE" id="PS50966"/>
    </source>
</evidence>
<reference evidence="4" key="1">
    <citation type="submission" date="2023-10" db="EMBL/GenBank/DDBJ databases">
        <title>Genome assemblies of two species of porcelain crab, Petrolisthes cinctipes and Petrolisthes manimaculis (Anomura: Porcellanidae).</title>
        <authorList>
            <person name="Angst P."/>
        </authorList>
    </citation>
    <scope>NUCLEOTIDE SEQUENCE</scope>
    <source>
        <strain evidence="4">PB745_01</strain>
        <tissue evidence="4">Gill</tissue>
    </source>
</reference>
<dbReference type="AlphaFoldDB" id="A0AAE1GII8"/>
<evidence type="ECO:0000256" key="2">
    <source>
        <dbReference type="SAM" id="MobiDB-lite"/>
    </source>
</evidence>
<sequence length="142" mass="15968">MLTGKAMKAYKSLEAYKYFVIGKVQDILVWTQPSKRNWSQHVFVILSKVTHSMNLGEPAVRVRVALQESGSVITGHCTCMAGTSEVCSHVTATLFVVRKESDVVRNRTCTSMPCEWNKPGKKKQEQFSEAREINFSKPKPTS</sequence>
<gene>
    <name evidence="4" type="ORF">Pcinc_002832</name>
</gene>
<protein>
    <recommendedName>
        <fullName evidence="3">SWIM-type domain-containing protein</fullName>
    </recommendedName>
</protein>
<evidence type="ECO:0000313" key="5">
    <source>
        <dbReference type="Proteomes" id="UP001286313"/>
    </source>
</evidence>
<evidence type="ECO:0000313" key="4">
    <source>
        <dbReference type="EMBL" id="KAK3893400.1"/>
    </source>
</evidence>
<dbReference type="PROSITE" id="PS50966">
    <property type="entry name" value="ZF_SWIM"/>
    <property type="match status" value="1"/>
</dbReference>
<keyword evidence="1" id="KW-0862">Zinc</keyword>
<keyword evidence="1" id="KW-0479">Metal-binding</keyword>
<organism evidence="4 5">
    <name type="scientific">Petrolisthes cinctipes</name>
    <name type="common">Flat porcelain crab</name>
    <dbReference type="NCBI Taxonomy" id="88211"/>
    <lineage>
        <taxon>Eukaryota</taxon>
        <taxon>Metazoa</taxon>
        <taxon>Ecdysozoa</taxon>
        <taxon>Arthropoda</taxon>
        <taxon>Crustacea</taxon>
        <taxon>Multicrustacea</taxon>
        <taxon>Malacostraca</taxon>
        <taxon>Eumalacostraca</taxon>
        <taxon>Eucarida</taxon>
        <taxon>Decapoda</taxon>
        <taxon>Pleocyemata</taxon>
        <taxon>Anomura</taxon>
        <taxon>Galatheoidea</taxon>
        <taxon>Porcellanidae</taxon>
        <taxon>Petrolisthes</taxon>
    </lineage>
</organism>
<keyword evidence="1" id="KW-0863">Zinc-finger</keyword>
<evidence type="ECO:0000256" key="1">
    <source>
        <dbReference type="PROSITE-ProRule" id="PRU00325"/>
    </source>
</evidence>
<keyword evidence="5" id="KW-1185">Reference proteome</keyword>